<reference evidence="6" key="1">
    <citation type="journal article" date="2019" name="Int. J. Syst. Evol. Microbiol.">
        <title>The Global Catalogue of Microorganisms (GCM) 10K type strain sequencing project: providing services to taxonomists for standard genome sequencing and annotation.</title>
        <authorList>
            <consortium name="The Broad Institute Genomics Platform"/>
            <consortium name="The Broad Institute Genome Sequencing Center for Infectious Disease"/>
            <person name="Wu L."/>
            <person name="Ma J."/>
        </authorList>
    </citation>
    <scope>NUCLEOTIDE SEQUENCE [LARGE SCALE GENOMIC DNA]</scope>
    <source>
        <strain evidence="6">CCUG 42722</strain>
    </source>
</reference>
<dbReference type="SUPFAM" id="SSF49785">
    <property type="entry name" value="Galactose-binding domain-like"/>
    <property type="match status" value="1"/>
</dbReference>
<dbReference type="PROSITE" id="PS51175">
    <property type="entry name" value="CBM6"/>
    <property type="match status" value="1"/>
</dbReference>
<name>A0ABV9HDR6_9MICO</name>
<comment type="caution">
    <text evidence="5">The sequence shown here is derived from an EMBL/GenBank/DDBJ whole genome shotgun (WGS) entry which is preliminary data.</text>
</comment>
<dbReference type="CDD" id="cd04081">
    <property type="entry name" value="CBM35_galactosidase-like"/>
    <property type="match status" value="1"/>
</dbReference>
<sequence length="918" mass="98729">MSVTSEPVRTRRAARSWLAVGLALAVVGTVGAAPVTAAPLSASDTPPSAAQPSGARPSAAIEAEATQVVLDGASRSGCSSCSGGGKVGSIDPSSTVSVPGVLAPEAGSYDVTLHYLSGDDTRALTVTPDGGDTVAVPVASTGGWDRVGTVVVSLPLRSGENRLIISAPAGSLGPDLDRVVVAGTTAKDYALADPAAADPVPVDPTPAAPGGRHVTLRGGDVTVDYSLSSGTADARWGRHQAVTGFYSGVRLVDDFVTTKQYDGACRLTGTRTVICAKPGLPTLRQVFVFDGDRSFSVRLDVTGTDGPVTTSMMVPVMTDRPGSVDLGHDGDNRMVLVPFDNDHWVRYETPAIQDVTPAQRSFEVTSFIDDVSRRGLVVGSLDRDTWKSGVVADGNADGGLDRLQAAAGLTDWSYDYGDGLNKYQFNRELKPHGDVSGTTVSSPRMFVGYYADWREGMETFGRAAAQVAQSRTWSDGTPFGFNSWGGLGARGGDAAVMDEVSEFLAEEAPAFRNTRSANGPYVGVDSYWDKMLAPEYSFEDPDTSWAELEQYVADVKARGQEPALYFQPFANFWKEGLDERIGGTNLCDTCENQTYREMALKVNGVPVNIDGAWALDPTNPGVQNRARIALSKFRELGVRYVKLDFLTHGYVEADSWSDESVRTGQQAFRQGMAQVVDHVGDDMFIDLAISPLFASEFAHARRISCDVHGALNNWHPTQPDRYQKSTEYLLNSLTYGWWLDEVYAFNDGDHVQFGNYEYDGDANAYLLQDPYPSIWPEGQNRARVTSAVITGIYQVSEDLTATGHPVIKQRARDLLQNPRINRIAEIGRSFAPVQAGPDRFTAADTFVLREGATTYVAAFNYGASSRTTDVALRDLGLGGGRYEVTELWTGQRGHATGRLQAAVPAEGVRVWAITKGRH</sequence>
<feature type="domain" description="CBM6" evidence="4">
    <location>
        <begin position="59"/>
        <end position="182"/>
    </location>
</feature>
<dbReference type="InterPro" id="IPR041233">
    <property type="entry name" value="Melibiase_C"/>
</dbReference>
<evidence type="ECO:0000256" key="1">
    <source>
        <dbReference type="ARBA" id="ARBA00022801"/>
    </source>
</evidence>
<keyword evidence="2" id="KW-0326">Glycosidase</keyword>
<dbReference type="EMBL" id="JBHSFI010000003">
    <property type="protein sequence ID" value="MFC4628454.1"/>
    <property type="molecule type" value="Genomic_DNA"/>
</dbReference>
<proteinExistence type="predicted"/>
<dbReference type="InterPro" id="IPR005084">
    <property type="entry name" value="CBM6"/>
</dbReference>
<dbReference type="InterPro" id="IPR013785">
    <property type="entry name" value="Aldolase_TIM"/>
</dbReference>
<gene>
    <name evidence="5" type="ORF">ACFO6V_09445</name>
</gene>
<keyword evidence="6" id="KW-1185">Reference proteome</keyword>
<feature type="compositionally biased region" description="Polar residues" evidence="3">
    <location>
        <begin position="42"/>
        <end position="51"/>
    </location>
</feature>
<evidence type="ECO:0000313" key="6">
    <source>
        <dbReference type="Proteomes" id="UP001596011"/>
    </source>
</evidence>
<organism evidence="5 6">
    <name type="scientific">Promicromonospora alba</name>
    <dbReference type="NCBI Taxonomy" id="1616110"/>
    <lineage>
        <taxon>Bacteria</taxon>
        <taxon>Bacillati</taxon>
        <taxon>Actinomycetota</taxon>
        <taxon>Actinomycetes</taxon>
        <taxon>Micrococcales</taxon>
        <taxon>Promicromonosporaceae</taxon>
        <taxon>Promicromonospora</taxon>
    </lineage>
</organism>
<dbReference type="SUPFAM" id="SSF51445">
    <property type="entry name" value="(Trans)glycosidases"/>
    <property type="match status" value="1"/>
</dbReference>
<evidence type="ECO:0000259" key="4">
    <source>
        <dbReference type="PROSITE" id="PS51175"/>
    </source>
</evidence>
<evidence type="ECO:0000256" key="2">
    <source>
        <dbReference type="ARBA" id="ARBA00023295"/>
    </source>
</evidence>
<dbReference type="Gene3D" id="3.20.20.70">
    <property type="entry name" value="Aldolase class I"/>
    <property type="match status" value="1"/>
</dbReference>
<keyword evidence="1" id="KW-0378">Hydrolase</keyword>
<dbReference type="Pfam" id="PF17801">
    <property type="entry name" value="Melibiase_C"/>
    <property type="match status" value="1"/>
</dbReference>
<dbReference type="SUPFAM" id="SSF51011">
    <property type="entry name" value="Glycosyl hydrolase domain"/>
    <property type="match status" value="1"/>
</dbReference>
<dbReference type="Proteomes" id="UP001596011">
    <property type="component" value="Unassembled WGS sequence"/>
</dbReference>
<protein>
    <recommendedName>
        <fullName evidence="4">CBM6 domain-containing protein</fullName>
    </recommendedName>
</protein>
<dbReference type="InterPro" id="IPR008979">
    <property type="entry name" value="Galactose-bd-like_sf"/>
</dbReference>
<dbReference type="RefSeq" id="WP_377134555.1">
    <property type="nucleotide sequence ID" value="NZ_JBHSFI010000003.1"/>
</dbReference>
<feature type="region of interest" description="Disordered" evidence="3">
    <location>
        <begin position="39"/>
        <end position="58"/>
    </location>
</feature>
<dbReference type="InterPro" id="IPR017853">
    <property type="entry name" value="GH"/>
</dbReference>
<dbReference type="Gene3D" id="2.60.120.260">
    <property type="entry name" value="Galactose-binding domain-like"/>
    <property type="match status" value="1"/>
</dbReference>
<dbReference type="Gene3D" id="2.60.40.1180">
    <property type="entry name" value="Golgi alpha-mannosidase II"/>
    <property type="match status" value="1"/>
</dbReference>
<accession>A0ABV9HDR6</accession>
<evidence type="ECO:0000256" key="3">
    <source>
        <dbReference type="SAM" id="MobiDB-lite"/>
    </source>
</evidence>
<dbReference type="InterPro" id="IPR013780">
    <property type="entry name" value="Glyco_hydro_b"/>
</dbReference>
<evidence type="ECO:0000313" key="5">
    <source>
        <dbReference type="EMBL" id="MFC4628454.1"/>
    </source>
</evidence>